<evidence type="ECO:0000313" key="1">
    <source>
        <dbReference type="EMBL" id="KAK0647139.1"/>
    </source>
</evidence>
<dbReference type="EMBL" id="JAULSV010000004">
    <property type="protein sequence ID" value="KAK0647139.1"/>
    <property type="molecule type" value="Genomic_DNA"/>
</dbReference>
<organism evidence="1 2">
    <name type="scientific">Cercophora newfieldiana</name>
    <dbReference type="NCBI Taxonomy" id="92897"/>
    <lineage>
        <taxon>Eukaryota</taxon>
        <taxon>Fungi</taxon>
        <taxon>Dikarya</taxon>
        <taxon>Ascomycota</taxon>
        <taxon>Pezizomycotina</taxon>
        <taxon>Sordariomycetes</taxon>
        <taxon>Sordariomycetidae</taxon>
        <taxon>Sordariales</taxon>
        <taxon>Lasiosphaeriaceae</taxon>
        <taxon>Cercophora</taxon>
    </lineage>
</organism>
<proteinExistence type="predicted"/>
<dbReference type="AlphaFoldDB" id="A0AA39Y7G8"/>
<dbReference type="Proteomes" id="UP001174936">
    <property type="component" value="Unassembled WGS sequence"/>
</dbReference>
<protein>
    <recommendedName>
        <fullName evidence="3">Heterokaryon incompatibility domain-containing protein</fullName>
    </recommendedName>
</protein>
<gene>
    <name evidence="1" type="ORF">B0T16DRAFT_414740</name>
</gene>
<accession>A0AA39Y7G8</accession>
<sequence length="250" mass="28567">MFSWYEDSKICYAYLSDIISTGRAVGESPLGLVRTDQFAADFRKCRWLTRGWCLQELLAPRHVLFLDQDWREIGTRHLLSSLISDITGIPKTLLTTPRRTKVSNFPIAVRISWISKRQTTRIEDMSYSLLGILGVNMPTIYGEGPDAFMRLQGEIVRKYNDLSIFAFHSEQTLCGFTPALAHRPSCFHINPAAGTYNKESHYLGSWLNTQFSLTNRGIIFPNATLRYQKAPGLGHQYLLDLHYLGKRSDQ</sequence>
<dbReference type="PANTHER" id="PTHR10622">
    <property type="entry name" value="HET DOMAIN-CONTAINING PROTEIN"/>
    <property type="match status" value="1"/>
</dbReference>
<name>A0AA39Y7G8_9PEZI</name>
<evidence type="ECO:0008006" key="3">
    <source>
        <dbReference type="Google" id="ProtNLM"/>
    </source>
</evidence>
<keyword evidence="2" id="KW-1185">Reference proteome</keyword>
<dbReference type="PANTHER" id="PTHR10622:SF12">
    <property type="entry name" value="HET DOMAIN-CONTAINING PROTEIN"/>
    <property type="match status" value="1"/>
</dbReference>
<evidence type="ECO:0000313" key="2">
    <source>
        <dbReference type="Proteomes" id="UP001174936"/>
    </source>
</evidence>
<comment type="caution">
    <text evidence="1">The sequence shown here is derived from an EMBL/GenBank/DDBJ whole genome shotgun (WGS) entry which is preliminary data.</text>
</comment>
<reference evidence="1" key="1">
    <citation type="submission" date="2023-06" db="EMBL/GenBank/DDBJ databases">
        <title>Genome-scale phylogeny and comparative genomics of the fungal order Sordariales.</title>
        <authorList>
            <consortium name="Lawrence Berkeley National Laboratory"/>
            <person name="Hensen N."/>
            <person name="Bonometti L."/>
            <person name="Westerberg I."/>
            <person name="Brannstrom I.O."/>
            <person name="Guillou S."/>
            <person name="Cros-Aarteil S."/>
            <person name="Calhoun S."/>
            <person name="Haridas S."/>
            <person name="Kuo A."/>
            <person name="Mondo S."/>
            <person name="Pangilinan J."/>
            <person name="Riley R."/>
            <person name="Labutti K."/>
            <person name="Andreopoulos B."/>
            <person name="Lipzen A."/>
            <person name="Chen C."/>
            <person name="Yanf M."/>
            <person name="Daum C."/>
            <person name="Ng V."/>
            <person name="Clum A."/>
            <person name="Steindorff A."/>
            <person name="Ohm R."/>
            <person name="Martin F."/>
            <person name="Silar P."/>
            <person name="Natvig D."/>
            <person name="Lalanne C."/>
            <person name="Gautier V."/>
            <person name="Ament-Velasquez S.L."/>
            <person name="Kruys A."/>
            <person name="Hutchinson M.I."/>
            <person name="Powell A.J."/>
            <person name="Barry K."/>
            <person name="Miller A.N."/>
            <person name="Grigoriev I.V."/>
            <person name="Debuchy R."/>
            <person name="Gladieux P."/>
            <person name="Thoren M.H."/>
            <person name="Johannesson H."/>
        </authorList>
    </citation>
    <scope>NUCLEOTIDE SEQUENCE</scope>
    <source>
        <strain evidence="1">SMH2532-1</strain>
    </source>
</reference>